<dbReference type="PROSITE" id="PS50883">
    <property type="entry name" value="EAL"/>
    <property type="match status" value="1"/>
</dbReference>
<dbReference type="InterPro" id="IPR029787">
    <property type="entry name" value="Nucleotide_cyclase"/>
</dbReference>
<feature type="transmembrane region" description="Helical" evidence="1">
    <location>
        <begin position="268"/>
        <end position="288"/>
    </location>
</feature>
<keyword evidence="1" id="KW-1133">Transmembrane helix</keyword>
<organism evidence="5">
    <name type="scientific">hydrothermal vent metagenome</name>
    <dbReference type="NCBI Taxonomy" id="652676"/>
    <lineage>
        <taxon>unclassified sequences</taxon>
        <taxon>metagenomes</taxon>
        <taxon>ecological metagenomes</taxon>
    </lineage>
</organism>
<dbReference type="FunFam" id="3.30.70.270:FF:000001">
    <property type="entry name" value="Diguanylate cyclase domain protein"/>
    <property type="match status" value="1"/>
</dbReference>
<dbReference type="Pfam" id="PF00672">
    <property type="entry name" value="HAMP"/>
    <property type="match status" value="1"/>
</dbReference>
<evidence type="ECO:0000259" key="2">
    <source>
        <dbReference type="PROSITE" id="PS50883"/>
    </source>
</evidence>
<dbReference type="Gene3D" id="6.10.340.10">
    <property type="match status" value="1"/>
</dbReference>
<dbReference type="SMART" id="SM00304">
    <property type="entry name" value="HAMP"/>
    <property type="match status" value="1"/>
</dbReference>
<dbReference type="SUPFAM" id="SSF55073">
    <property type="entry name" value="Nucleotide cyclase"/>
    <property type="match status" value="1"/>
</dbReference>
<dbReference type="CDD" id="cd01949">
    <property type="entry name" value="GGDEF"/>
    <property type="match status" value="1"/>
</dbReference>
<name>A0A3B0Y5W0_9ZZZZ</name>
<gene>
    <name evidence="5" type="ORF">MNBD_GAMMA13-38</name>
</gene>
<dbReference type="SUPFAM" id="SSF141868">
    <property type="entry name" value="EAL domain-like"/>
    <property type="match status" value="1"/>
</dbReference>
<feature type="domain" description="GGDEF" evidence="4">
    <location>
        <begin position="380"/>
        <end position="513"/>
    </location>
</feature>
<dbReference type="AlphaFoldDB" id="A0A3B0Y5W0"/>
<accession>A0A3B0Y5W0</accession>
<dbReference type="InterPro" id="IPR043128">
    <property type="entry name" value="Rev_trsase/Diguanyl_cyclase"/>
</dbReference>
<dbReference type="CDD" id="cd01948">
    <property type="entry name" value="EAL"/>
    <property type="match status" value="1"/>
</dbReference>
<evidence type="ECO:0000313" key="5">
    <source>
        <dbReference type="EMBL" id="VAW76165.1"/>
    </source>
</evidence>
<proteinExistence type="predicted"/>
<keyword evidence="1" id="KW-0812">Transmembrane</keyword>
<sequence>MKLLQPSMRSSLLFIILLVALLGIILAIATGETYQRLALDNQRKSFAALAKLKVDEVIRGLSQDSSQLGLSTQASARFHRIFATKDPVAISEQLDEHFYRGLVTLGRIKLLRIYAFDTKFKHISTSTEGALASPGDRPVCTWQLDNIAAKNTIQRLKPDSALCRVDGRAVLSTVVPIGGLIIKGHLQLIVDPTPNLSQVDQGLGTPLTLTGSSKNVRYRSDNWPDSHNKNILLAQYNLSSAQDKPLYTFTFATNITSLNEQLSSTRTFIFSIAAVVMLCAIALALFMLQRITLRPLGMLADHLRRVQSDKAELGKEVVVSGNTEIVALAADFNNMSTTLHTLYSSLESMAFTDALTGLANRALFYDRLEQAARMATRYRSPFVLLMMDLDRFKRINDSLGHHVGDQLLLQLGQRLKTVLRKSDTLARLGGDEFAALLPVMQDEHSADAVALKILQALENPFAVEGHSLSVGISIGIASCPGDGNASTQLMQCADLAMYHAKRKGKGYSFYSKDMNRENLFEVTMEAALSETLENGGFELYYQPKIDFGLGKITAVEALIRWMHPEYGFISPEKFIPLAEQTNQMQSLTNWVLHTALQQCAQWHAEGIMIGVSINLSASSLGDAELADSVHVALSQAKIAPEWLTLELTETAIMSDADLALHTLSRLDTMGVRLSVDDFGTGYSSLAYLKRLPVDEIKIDKSFVIDMLGDISDTVIVRSTIDLAHNMGMTVVAEGIEDQSTWDKLAELHCDLGQGFHMCRPCSADKLHEWLKTSSWGLSAGKNPVLSVVQESS</sequence>
<dbReference type="Gene3D" id="3.30.70.270">
    <property type="match status" value="1"/>
</dbReference>
<dbReference type="EMBL" id="UOFK01000088">
    <property type="protein sequence ID" value="VAW76165.1"/>
    <property type="molecule type" value="Genomic_DNA"/>
</dbReference>
<dbReference type="Pfam" id="PF00990">
    <property type="entry name" value="GGDEF"/>
    <property type="match status" value="1"/>
</dbReference>
<keyword evidence="1" id="KW-0472">Membrane</keyword>
<reference evidence="5" key="1">
    <citation type="submission" date="2018-06" db="EMBL/GenBank/DDBJ databases">
        <authorList>
            <person name="Zhirakovskaya E."/>
        </authorList>
    </citation>
    <scope>NUCLEOTIDE SEQUENCE</scope>
</reference>
<dbReference type="InterPro" id="IPR035919">
    <property type="entry name" value="EAL_sf"/>
</dbReference>
<dbReference type="GO" id="GO:0007165">
    <property type="term" value="P:signal transduction"/>
    <property type="evidence" value="ECO:0007669"/>
    <property type="project" value="InterPro"/>
</dbReference>
<dbReference type="PROSITE" id="PS50887">
    <property type="entry name" value="GGDEF"/>
    <property type="match status" value="1"/>
</dbReference>
<evidence type="ECO:0000256" key="1">
    <source>
        <dbReference type="SAM" id="Phobius"/>
    </source>
</evidence>
<feature type="domain" description="HAMP" evidence="3">
    <location>
        <begin position="290"/>
        <end position="344"/>
    </location>
</feature>
<evidence type="ECO:0000259" key="3">
    <source>
        <dbReference type="PROSITE" id="PS50885"/>
    </source>
</evidence>
<dbReference type="InterPro" id="IPR000160">
    <property type="entry name" value="GGDEF_dom"/>
</dbReference>
<dbReference type="InterPro" id="IPR052155">
    <property type="entry name" value="Biofilm_reg_signaling"/>
</dbReference>
<protein>
    <submittedName>
        <fullName evidence="5">Diguanylate cyclase/phosphodiesterase (GGDEF &amp; EAL domains) with PAS/PAC sensor(S)</fullName>
    </submittedName>
</protein>
<dbReference type="NCBIfam" id="TIGR00254">
    <property type="entry name" value="GGDEF"/>
    <property type="match status" value="1"/>
</dbReference>
<dbReference type="GO" id="GO:0016020">
    <property type="term" value="C:membrane"/>
    <property type="evidence" value="ECO:0007669"/>
    <property type="project" value="InterPro"/>
</dbReference>
<dbReference type="Gene3D" id="3.20.20.450">
    <property type="entry name" value="EAL domain"/>
    <property type="match status" value="1"/>
</dbReference>
<dbReference type="PANTHER" id="PTHR44757:SF2">
    <property type="entry name" value="BIOFILM ARCHITECTURE MAINTENANCE PROTEIN MBAA"/>
    <property type="match status" value="1"/>
</dbReference>
<dbReference type="PROSITE" id="PS50885">
    <property type="entry name" value="HAMP"/>
    <property type="match status" value="1"/>
</dbReference>
<dbReference type="InterPro" id="IPR001633">
    <property type="entry name" value="EAL_dom"/>
</dbReference>
<feature type="domain" description="EAL" evidence="2">
    <location>
        <begin position="521"/>
        <end position="774"/>
    </location>
</feature>
<dbReference type="SMART" id="SM00052">
    <property type="entry name" value="EAL"/>
    <property type="match status" value="1"/>
</dbReference>
<dbReference type="SMART" id="SM00267">
    <property type="entry name" value="GGDEF"/>
    <property type="match status" value="1"/>
</dbReference>
<dbReference type="InterPro" id="IPR003660">
    <property type="entry name" value="HAMP_dom"/>
</dbReference>
<dbReference type="Pfam" id="PF00563">
    <property type="entry name" value="EAL"/>
    <property type="match status" value="1"/>
</dbReference>
<evidence type="ECO:0000259" key="4">
    <source>
        <dbReference type="PROSITE" id="PS50887"/>
    </source>
</evidence>
<dbReference type="PANTHER" id="PTHR44757">
    <property type="entry name" value="DIGUANYLATE CYCLASE DGCP"/>
    <property type="match status" value="1"/>
</dbReference>